<feature type="compositionally biased region" description="Polar residues" evidence="4">
    <location>
        <begin position="952"/>
        <end position="963"/>
    </location>
</feature>
<keyword evidence="2 3" id="KW-0378">Hydrolase</keyword>
<dbReference type="CDD" id="cd00077">
    <property type="entry name" value="HDc"/>
    <property type="match status" value="1"/>
</dbReference>
<dbReference type="InterPro" id="IPR036971">
    <property type="entry name" value="PDEase_catalytic_dom_sf"/>
</dbReference>
<dbReference type="InterPro" id="IPR023174">
    <property type="entry name" value="PDEase_CS"/>
</dbReference>
<dbReference type="GO" id="GO:0004114">
    <property type="term" value="F:3',5'-cyclic-nucleotide phosphodiesterase activity"/>
    <property type="evidence" value="ECO:0007669"/>
    <property type="project" value="InterPro"/>
</dbReference>
<evidence type="ECO:0000313" key="6">
    <source>
        <dbReference type="EMBL" id="KAF2867266.1"/>
    </source>
</evidence>
<dbReference type="GO" id="GO:0007165">
    <property type="term" value="P:signal transduction"/>
    <property type="evidence" value="ECO:0007669"/>
    <property type="project" value="InterPro"/>
</dbReference>
<evidence type="ECO:0000256" key="1">
    <source>
        <dbReference type="ARBA" id="ARBA00022723"/>
    </source>
</evidence>
<feature type="region of interest" description="Disordered" evidence="4">
    <location>
        <begin position="651"/>
        <end position="978"/>
    </location>
</feature>
<dbReference type="Pfam" id="PF00233">
    <property type="entry name" value="PDEase_I"/>
    <property type="match status" value="1"/>
</dbReference>
<dbReference type="AlphaFoldDB" id="A0A7C8I242"/>
<evidence type="ECO:0000313" key="7">
    <source>
        <dbReference type="Proteomes" id="UP000481861"/>
    </source>
</evidence>
<dbReference type="GO" id="GO:0046872">
    <property type="term" value="F:metal ion binding"/>
    <property type="evidence" value="ECO:0007669"/>
    <property type="project" value="UniProtKB-KW"/>
</dbReference>
<comment type="cofactor">
    <cofactor evidence="3">
        <name>a divalent metal cation</name>
        <dbReference type="ChEBI" id="CHEBI:60240"/>
    </cofactor>
    <text evidence="3">Binds 2 divalent metal cations per subunit. Site 1 may preferentially bind zinc ions, while site 2 has a preference for magnesium and/or manganese ions.</text>
</comment>
<dbReference type="EMBL" id="JAADJZ010000024">
    <property type="protein sequence ID" value="KAF2867266.1"/>
    <property type="molecule type" value="Genomic_DNA"/>
</dbReference>
<feature type="compositionally biased region" description="Polar residues" evidence="4">
    <location>
        <begin position="907"/>
        <end position="932"/>
    </location>
</feature>
<evidence type="ECO:0000259" key="5">
    <source>
        <dbReference type="PROSITE" id="PS51845"/>
    </source>
</evidence>
<dbReference type="SUPFAM" id="SSF109604">
    <property type="entry name" value="HD-domain/PDEase-like"/>
    <property type="match status" value="1"/>
</dbReference>
<feature type="compositionally biased region" description="Polar residues" evidence="4">
    <location>
        <begin position="807"/>
        <end position="817"/>
    </location>
</feature>
<gene>
    <name evidence="6" type="ORF">BDV95DRAFT_503420</name>
</gene>
<evidence type="ECO:0000256" key="2">
    <source>
        <dbReference type="ARBA" id="ARBA00022801"/>
    </source>
</evidence>
<name>A0A7C8I242_9PLEO</name>
<dbReference type="PROSITE" id="PS51845">
    <property type="entry name" value="PDEASE_I_2"/>
    <property type="match status" value="1"/>
</dbReference>
<accession>A0A7C8I242</accession>
<protein>
    <recommendedName>
        <fullName evidence="3">Phosphodiesterase</fullName>
        <ecNumber evidence="3">3.1.4.-</ecNumber>
    </recommendedName>
</protein>
<dbReference type="Proteomes" id="UP000481861">
    <property type="component" value="Unassembled WGS sequence"/>
</dbReference>
<feature type="compositionally biased region" description="Basic and acidic residues" evidence="4">
    <location>
        <begin position="770"/>
        <end position="801"/>
    </location>
</feature>
<keyword evidence="1 3" id="KW-0479">Metal-binding</keyword>
<keyword evidence="7" id="KW-1185">Reference proteome</keyword>
<dbReference type="InterPro" id="IPR003607">
    <property type="entry name" value="HD/PDEase_dom"/>
</dbReference>
<reference evidence="6 7" key="1">
    <citation type="submission" date="2020-01" db="EMBL/GenBank/DDBJ databases">
        <authorList>
            <consortium name="DOE Joint Genome Institute"/>
            <person name="Haridas S."/>
            <person name="Albert R."/>
            <person name="Binder M."/>
            <person name="Bloem J."/>
            <person name="Labutti K."/>
            <person name="Salamov A."/>
            <person name="Andreopoulos B."/>
            <person name="Baker S.E."/>
            <person name="Barry K."/>
            <person name="Bills G."/>
            <person name="Bluhm B.H."/>
            <person name="Cannon C."/>
            <person name="Castanera R."/>
            <person name="Culley D.E."/>
            <person name="Daum C."/>
            <person name="Ezra D."/>
            <person name="Gonzalez J.B."/>
            <person name="Henrissat B."/>
            <person name="Kuo A."/>
            <person name="Liang C."/>
            <person name="Lipzen A."/>
            <person name="Lutzoni F."/>
            <person name="Magnuson J."/>
            <person name="Mondo S."/>
            <person name="Nolan M."/>
            <person name="Ohm R."/>
            <person name="Pangilinan J."/>
            <person name="Park H.-J.H."/>
            <person name="Ramirez L."/>
            <person name="Alfaro M."/>
            <person name="Sun H."/>
            <person name="Tritt A."/>
            <person name="Yoshinaga Y."/>
            <person name="Zwiers L.-H.L."/>
            <person name="Turgeon B.G."/>
            <person name="Goodwin S.B."/>
            <person name="Spatafora J.W."/>
            <person name="Crous P.W."/>
            <person name="Grigoriev I.V."/>
        </authorList>
    </citation>
    <scope>NUCLEOTIDE SEQUENCE [LARGE SCALE GENOMIC DNA]</scope>
    <source>
        <strain evidence="6 7">CBS 611.86</strain>
    </source>
</reference>
<sequence>MEHGACNVIYLDRRANDEHVRRESLSNTVAANTSTSSTTQGYFNLSTSPPAEIHANVESILSTFSEVHICASGKSCLAKITQLIESSKSNVPTLLLIDVPYDEEQRMKRLSREPRTPSPTAMRTMRLDTSEPDDIYGMHLLTHVSSEISSRNFSKLVVPVVILSGLDREWASSTLPSPGVHRSQVLTDTVRLVRYLDAGAVDVLSSPLSKDGVHSLAIHAYHVHKEVSREESGFLTAKKNRKLSWVGVSDAKPYAYLREAMVSSLMGHICNPDEAADSLDSTDIYLSPDRREVVAKAIGSWTFSAHDYTDDELLYAALLMLKHALQMPAVYEWGLPDDELIIFLLASRTAYNDFVLYHNFRHVVDVLQALFHFLVQTSTLPSYPAQSTHPEPTPKSPMARLLKPFDALTLLISAIGHDVGHPGVNNAFLVALNAPLAQLYNDRSVLESFHCAAYSQILRRYWPRAFADSVMRKLMINSILATDMGLHFKYMTELGNLQAKVAHDKGILDSWSVKVREENKDLLCGLLIKCADISNVARKFDTAARWANILTDEFSNQGIMEQELQIPSCLFGGPPVRDDTIKLAESQIGFMNIFARPLFEGVADILPSMQFAVEEILTNQGIWETRIEEEREKMKNTPSLFLGLLRPAFAQDPTPSPFSGGPVKPANDTLARSRSQLGRSVQSARKMFNSDESGRRRSSSSVQIALPGSRRSSSGVDKGSRHSSGAGLPGPRAVASRENQSQSRRGSADASLTTILITQAPNGSDTPPTELKESHAERPSSPSNRKDTLVKSSPRKGEKVGGRPVTAPSSARHSQGAPNFPMPHMPPSQSHSELDLSHAANGNLDGSKTQQWEVSKVSADSTLSRPDALHDSTRKSEWWRQMGSRRRTRDFRNGDADARGQHKETMLTPTVSNTMPDGTSPTAASPAKNSRTGKLMSLFRWKPRSSNDQERQLSSFGSSSQLRTPPISDPGRSLNSDD</sequence>
<dbReference type="InterPro" id="IPR002073">
    <property type="entry name" value="PDEase_catalytic_dom"/>
</dbReference>
<feature type="compositionally biased region" description="Polar residues" evidence="4">
    <location>
        <begin position="844"/>
        <end position="864"/>
    </location>
</feature>
<dbReference type="SMART" id="SM00471">
    <property type="entry name" value="HDc"/>
    <property type="match status" value="1"/>
</dbReference>
<comment type="similarity">
    <text evidence="3">Belongs to the cyclic nucleotide phosphodiesterase family.</text>
</comment>
<feature type="compositionally biased region" description="Basic and acidic residues" evidence="4">
    <location>
        <begin position="867"/>
        <end position="878"/>
    </location>
</feature>
<dbReference type="PROSITE" id="PS00126">
    <property type="entry name" value="PDEASE_I_1"/>
    <property type="match status" value="1"/>
</dbReference>
<feature type="domain" description="PDEase" evidence="5">
    <location>
        <begin position="272"/>
        <end position="630"/>
    </location>
</feature>
<organism evidence="6 7">
    <name type="scientific">Massariosphaeria phaeospora</name>
    <dbReference type="NCBI Taxonomy" id="100035"/>
    <lineage>
        <taxon>Eukaryota</taxon>
        <taxon>Fungi</taxon>
        <taxon>Dikarya</taxon>
        <taxon>Ascomycota</taxon>
        <taxon>Pezizomycotina</taxon>
        <taxon>Dothideomycetes</taxon>
        <taxon>Pleosporomycetidae</taxon>
        <taxon>Pleosporales</taxon>
        <taxon>Pleosporales incertae sedis</taxon>
        <taxon>Massariosphaeria</taxon>
    </lineage>
</organism>
<dbReference type="OrthoDB" id="546632at2759"/>
<feature type="compositionally biased region" description="Polar residues" evidence="4">
    <location>
        <begin position="737"/>
        <end position="767"/>
    </location>
</feature>
<dbReference type="EC" id="3.1.4.-" evidence="3"/>
<feature type="compositionally biased region" description="Basic and acidic residues" evidence="4">
    <location>
        <begin position="890"/>
        <end position="905"/>
    </location>
</feature>
<comment type="caution">
    <text evidence="6">The sequence shown here is derived from an EMBL/GenBank/DDBJ whole genome shotgun (WGS) entry which is preliminary data.</text>
</comment>
<evidence type="ECO:0000256" key="4">
    <source>
        <dbReference type="SAM" id="MobiDB-lite"/>
    </source>
</evidence>
<dbReference type="Gene3D" id="1.10.1300.10">
    <property type="entry name" value="3'5'-cyclic nucleotide phosphodiesterase, catalytic domain"/>
    <property type="match status" value="1"/>
</dbReference>
<proteinExistence type="inferred from homology"/>
<evidence type="ECO:0000256" key="3">
    <source>
        <dbReference type="RuleBase" id="RU363067"/>
    </source>
</evidence>
<dbReference type="PANTHER" id="PTHR11347">
    <property type="entry name" value="CYCLIC NUCLEOTIDE PHOSPHODIESTERASE"/>
    <property type="match status" value="1"/>
</dbReference>
<feature type="compositionally biased region" description="Polar residues" evidence="4">
    <location>
        <begin position="670"/>
        <end position="683"/>
    </location>
</feature>